<dbReference type="Gene3D" id="3.30.70.270">
    <property type="match status" value="1"/>
</dbReference>
<dbReference type="PROSITE" id="PS50887">
    <property type="entry name" value="GGDEF"/>
    <property type="match status" value="1"/>
</dbReference>
<sequence length="325" mass="35362">AITLTGSIGIAVYPEDGEDPQTLLSHADLALYQAKEKGKNRWMAYEPSLQENLDRTARVRGELKLALETPGELVLHYQPQVNLRTGKILGFEALLRWNHPVKGVIFPEEFIEIVETDAPLISRLGGWVLSEALSQIEKWGKLGRSYSVLVNVGGLHFLNPGFLEQWNTLWSNFPGVSRSDLRIGISESAAIRDVATSLFLIEALRNGGTEVVLCSFGSVSSSLTALGRLPVSGIAIDRHLTRTLLTGPSSIAVVSGILAMARTLNRDLLLSGIESIEQGILFMAAGGSHAQGYAAGLPMDPGGILDWSESFALPGDWRFWSELSW</sequence>
<feature type="non-terminal residue" evidence="3">
    <location>
        <position position="1"/>
    </location>
</feature>
<name>Q7X1C6_9BACT</name>
<reference evidence="3" key="1">
    <citation type="journal article" date="2003" name="Proc. Natl. Acad. Sci. U.S.A.">
        <title>Gene function analysis in environmental isolates: the nif regulon of the strict iron oxidizing bacterium Leptospirillum ferrooxidans.</title>
        <authorList>
            <person name="Parro V."/>
            <person name="Moreno-Paz M."/>
        </authorList>
    </citation>
    <scope>NUCLEOTIDE SEQUENCE</scope>
</reference>
<dbReference type="InterPro" id="IPR001633">
    <property type="entry name" value="EAL_dom"/>
</dbReference>
<evidence type="ECO:0000259" key="1">
    <source>
        <dbReference type="PROSITE" id="PS50883"/>
    </source>
</evidence>
<dbReference type="Pfam" id="PF00990">
    <property type="entry name" value="GGDEF"/>
    <property type="match status" value="1"/>
</dbReference>
<dbReference type="InterPro" id="IPR052155">
    <property type="entry name" value="Biofilm_reg_signaling"/>
</dbReference>
<dbReference type="AlphaFoldDB" id="Q7X1C6"/>
<dbReference type="SMART" id="SM00052">
    <property type="entry name" value="EAL"/>
    <property type="match status" value="1"/>
</dbReference>
<proteinExistence type="predicted"/>
<dbReference type="SUPFAM" id="SSF141868">
    <property type="entry name" value="EAL domain-like"/>
    <property type="match status" value="1"/>
</dbReference>
<dbReference type="InterPro" id="IPR043128">
    <property type="entry name" value="Rev_trsase/Diguanyl_cyclase"/>
</dbReference>
<protein>
    <submittedName>
        <fullName evidence="3">Lfe174p1</fullName>
    </submittedName>
</protein>
<evidence type="ECO:0000313" key="3">
    <source>
        <dbReference type="EMBL" id="AAO38375.1"/>
    </source>
</evidence>
<dbReference type="InterPro" id="IPR000160">
    <property type="entry name" value="GGDEF_dom"/>
</dbReference>
<dbReference type="Gene3D" id="3.20.20.450">
    <property type="entry name" value="EAL domain"/>
    <property type="match status" value="1"/>
</dbReference>
<feature type="domain" description="EAL" evidence="1">
    <location>
        <begin position="56"/>
        <end position="312"/>
    </location>
</feature>
<dbReference type="CDD" id="cd01948">
    <property type="entry name" value="EAL"/>
    <property type="match status" value="1"/>
</dbReference>
<organism evidence="3">
    <name type="scientific">Leptospirillum ferrooxidans</name>
    <dbReference type="NCBI Taxonomy" id="180"/>
    <lineage>
        <taxon>Bacteria</taxon>
        <taxon>Pseudomonadati</taxon>
        <taxon>Nitrospirota</taxon>
        <taxon>Nitrospiria</taxon>
        <taxon>Nitrospirales</taxon>
        <taxon>Nitrospiraceae</taxon>
        <taxon>Leptospirillum</taxon>
    </lineage>
</organism>
<dbReference type="PROSITE" id="PS50883">
    <property type="entry name" value="EAL"/>
    <property type="match status" value="1"/>
</dbReference>
<dbReference type="InterPro" id="IPR029787">
    <property type="entry name" value="Nucleotide_cyclase"/>
</dbReference>
<dbReference type="EMBL" id="AY204420">
    <property type="protein sequence ID" value="AAO38375.1"/>
    <property type="molecule type" value="Genomic_DNA"/>
</dbReference>
<dbReference type="Pfam" id="PF00563">
    <property type="entry name" value="EAL"/>
    <property type="match status" value="1"/>
</dbReference>
<accession>Q7X1C6</accession>
<dbReference type="PANTHER" id="PTHR44757">
    <property type="entry name" value="DIGUANYLATE CYCLASE DGCP"/>
    <property type="match status" value="1"/>
</dbReference>
<feature type="domain" description="GGDEF" evidence="2">
    <location>
        <begin position="1"/>
        <end position="47"/>
    </location>
</feature>
<dbReference type="SUPFAM" id="SSF55073">
    <property type="entry name" value="Nucleotide cyclase"/>
    <property type="match status" value="1"/>
</dbReference>
<feature type="non-terminal residue" evidence="3">
    <location>
        <position position="325"/>
    </location>
</feature>
<evidence type="ECO:0000259" key="2">
    <source>
        <dbReference type="PROSITE" id="PS50887"/>
    </source>
</evidence>
<dbReference type="InterPro" id="IPR035919">
    <property type="entry name" value="EAL_sf"/>
</dbReference>
<dbReference type="PANTHER" id="PTHR44757:SF2">
    <property type="entry name" value="BIOFILM ARCHITECTURE MAINTENANCE PROTEIN MBAA"/>
    <property type="match status" value="1"/>
</dbReference>